<dbReference type="eggNOG" id="ENOG503183V">
    <property type="taxonomic scope" value="Bacteria"/>
</dbReference>
<dbReference type="OrthoDB" id="5445352at2"/>
<protein>
    <submittedName>
        <fullName evidence="1">Uncharacterized protein</fullName>
    </submittedName>
</protein>
<proteinExistence type="predicted"/>
<organism evidence="1">
    <name type="scientific">Desulfovibrio sp. U5L</name>
    <dbReference type="NCBI Taxonomy" id="596152"/>
    <lineage>
        <taxon>Bacteria</taxon>
        <taxon>Pseudomonadati</taxon>
        <taxon>Thermodesulfobacteriota</taxon>
        <taxon>Desulfovibrionia</taxon>
        <taxon>Desulfovibrionales</taxon>
        <taxon>Desulfovibrionaceae</taxon>
        <taxon>Desulfovibrio</taxon>
    </lineage>
</organism>
<gene>
    <name evidence="1" type="ORF">DesU5LDRAFT_2759</name>
</gene>
<reference evidence="1" key="1">
    <citation type="submission" date="2011-11" db="EMBL/GenBank/DDBJ databases">
        <title>Improved High-Quality Draft sequence of Desulfovibrio sp. U5L.</title>
        <authorList>
            <consortium name="US DOE Joint Genome Institute"/>
            <person name="Lucas S."/>
            <person name="Han J."/>
            <person name="Lapidus A."/>
            <person name="Cheng J.-F."/>
            <person name="Goodwin L."/>
            <person name="Pitluck S."/>
            <person name="Peters L."/>
            <person name="Ovchinnikova G."/>
            <person name="Held B."/>
            <person name="Detter J.C."/>
            <person name="Han C."/>
            <person name="Tapia R."/>
            <person name="Land M."/>
            <person name="Hauser L."/>
            <person name="Kyrpides N."/>
            <person name="Ivanova N."/>
            <person name="Pagani I."/>
            <person name="Gabster J."/>
            <person name="Walker C."/>
            <person name="Stolyar S."/>
            <person name="Stahl D."/>
            <person name="Arkin A."/>
            <person name="Dehal P."/>
            <person name="Hazen T."/>
            <person name="Woyke T."/>
        </authorList>
    </citation>
    <scope>NUCLEOTIDE SEQUENCE [LARGE SCALE GENOMIC DNA]</scope>
    <source>
        <strain evidence="1">U5L</strain>
    </source>
</reference>
<dbReference type="HOGENOM" id="CLU_911298_0_0_7"/>
<sequence>MSPGRPRKTRIPGSGDKLRRALEILGLSWGKRHAAARHVLRDGRWAECGLPKSVNTIAEDIRLGLPLGRLAGYAAFLNIPIGLLQDEAVPAHSAPFAQAVFAAREEAAALNLPFVKSFDKSFCRHLYACNPQTYINALFGLLRGVYALRAVFPPSREIHNGCALVHAAEDHCLRAEAFMPFRHTDIRFEATIFRWGGNLHLSYYSRDLYTFGRLLTEDPLRHFAVANRRPFHLALAGVADSLIESRTFDIVRCLAKRLDDGPETDLTDRYAAACREARLRPTVFPADPDHARLLDQVLAARPSGGVR</sequence>
<dbReference type="EMBL" id="JH600068">
    <property type="protein sequence ID" value="EIG54404.1"/>
    <property type="molecule type" value="Genomic_DNA"/>
</dbReference>
<accession>I2Q3P8</accession>
<dbReference type="AlphaFoldDB" id="I2Q3P8"/>
<name>I2Q3P8_9BACT</name>
<evidence type="ECO:0000313" key="1">
    <source>
        <dbReference type="EMBL" id="EIG54404.1"/>
    </source>
</evidence>